<dbReference type="EMBL" id="CP011797">
    <property type="protein sequence ID" value="ATX75306.1"/>
    <property type="molecule type" value="Genomic_DNA"/>
</dbReference>
<dbReference type="Gene3D" id="1.10.357.10">
    <property type="entry name" value="Tetracycline Repressor, domain 2"/>
    <property type="match status" value="1"/>
</dbReference>
<evidence type="ECO:0000256" key="3">
    <source>
        <dbReference type="ARBA" id="ARBA00023163"/>
    </source>
</evidence>
<dbReference type="PANTHER" id="PTHR30055:SF237">
    <property type="entry name" value="TRANSCRIPTIONAL REPRESSOR MCE3R"/>
    <property type="match status" value="1"/>
</dbReference>
<evidence type="ECO:0000256" key="4">
    <source>
        <dbReference type="PROSITE-ProRule" id="PRU00335"/>
    </source>
</evidence>
<evidence type="ECO:0000259" key="5">
    <source>
        <dbReference type="PROSITE" id="PS50977"/>
    </source>
</evidence>
<dbReference type="SUPFAM" id="SSF46689">
    <property type="entry name" value="Homeodomain-like"/>
    <property type="match status" value="1"/>
</dbReference>
<dbReference type="PANTHER" id="PTHR30055">
    <property type="entry name" value="HTH-TYPE TRANSCRIPTIONAL REGULATOR RUTR"/>
    <property type="match status" value="1"/>
</dbReference>
<name>A0A2K8KQZ0_9GAMM</name>
<dbReference type="FunFam" id="1.10.10.60:FF:000141">
    <property type="entry name" value="TetR family transcriptional regulator"/>
    <property type="match status" value="1"/>
</dbReference>
<accession>A0A2K8KQZ0</accession>
<reference evidence="6 7" key="1">
    <citation type="journal article" date="2017" name="Environ. Microbiol.">
        <title>Genomic and physiological analyses of 'Reinekea forsetii' reveal a versatile opportunistic lifestyle during spring algae blooms.</title>
        <authorList>
            <person name="Avci B."/>
            <person name="Hahnke R.L."/>
            <person name="Chafee M."/>
            <person name="Fischer T."/>
            <person name="Gruber-Vodicka H."/>
            <person name="Tegetmeyer H.E."/>
            <person name="Harder J."/>
            <person name="Fuchs B.M."/>
            <person name="Amann R.I."/>
            <person name="Teeling H."/>
        </authorList>
    </citation>
    <scope>NUCLEOTIDE SEQUENCE [LARGE SCALE GENOMIC DNA]</scope>
    <source>
        <strain evidence="6 7">Hel1_31_D35</strain>
    </source>
</reference>
<dbReference type="InterPro" id="IPR050109">
    <property type="entry name" value="HTH-type_TetR-like_transc_reg"/>
</dbReference>
<dbReference type="RefSeq" id="WP_100255722.1">
    <property type="nucleotide sequence ID" value="NZ_CP011797.1"/>
</dbReference>
<feature type="DNA-binding region" description="H-T-H motif" evidence="4">
    <location>
        <begin position="27"/>
        <end position="46"/>
    </location>
</feature>
<dbReference type="PRINTS" id="PR00455">
    <property type="entry name" value="HTHTETR"/>
</dbReference>
<proteinExistence type="predicted"/>
<gene>
    <name evidence="6" type="ORF">REIFOR_00129</name>
</gene>
<dbReference type="PROSITE" id="PS50977">
    <property type="entry name" value="HTH_TETR_2"/>
    <property type="match status" value="1"/>
</dbReference>
<keyword evidence="7" id="KW-1185">Reference proteome</keyword>
<keyword evidence="2 4" id="KW-0238">DNA-binding</keyword>
<dbReference type="InterPro" id="IPR001647">
    <property type="entry name" value="HTH_TetR"/>
</dbReference>
<protein>
    <submittedName>
        <fullName evidence="6">Transcriptional regulator, TetR family</fullName>
    </submittedName>
</protein>
<dbReference type="OrthoDB" id="8535430at2"/>
<dbReference type="InterPro" id="IPR023772">
    <property type="entry name" value="DNA-bd_HTH_TetR-type_CS"/>
</dbReference>
<feature type="domain" description="HTH tetR-type" evidence="5">
    <location>
        <begin position="4"/>
        <end position="64"/>
    </location>
</feature>
<dbReference type="GO" id="GO:0000976">
    <property type="term" value="F:transcription cis-regulatory region binding"/>
    <property type="evidence" value="ECO:0007669"/>
    <property type="project" value="TreeGrafter"/>
</dbReference>
<sequence length="154" mass="17325">MAQNSKKDQIAHAALPLFLEFGFKGSSVDMVVKQAGVSKPTVYNHFPDKAALLCYVLQVWLRDRPAPRLEAATLDELADQLDRDCFSPASLGLYRLVIGENGRCPAAKACFQAGFDRPWRDELTRWALERGFDPQPIEAHFSHLLLRHLFDGTL</sequence>
<dbReference type="GO" id="GO:0003700">
    <property type="term" value="F:DNA-binding transcription factor activity"/>
    <property type="evidence" value="ECO:0007669"/>
    <property type="project" value="TreeGrafter"/>
</dbReference>
<evidence type="ECO:0000256" key="2">
    <source>
        <dbReference type="ARBA" id="ARBA00023125"/>
    </source>
</evidence>
<keyword evidence="1" id="KW-0805">Transcription regulation</keyword>
<evidence type="ECO:0000256" key="1">
    <source>
        <dbReference type="ARBA" id="ARBA00023015"/>
    </source>
</evidence>
<dbReference type="InterPro" id="IPR009057">
    <property type="entry name" value="Homeodomain-like_sf"/>
</dbReference>
<dbReference type="Pfam" id="PF00440">
    <property type="entry name" value="TetR_N"/>
    <property type="match status" value="1"/>
</dbReference>
<organism evidence="6 7">
    <name type="scientific">Reinekea forsetii</name>
    <dbReference type="NCBI Taxonomy" id="1336806"/>
    <lineage>
        <taxon>Bacteria</taxon>
        <taxon>Pseudomonadati</taxon>
        <taxon>Pseudomonadota</taxon>
        <taxon>Gammaproteobacteria</taxon>
        <taxon>Oceanospirillales</taxon>
        <taxon>Saccharospirillaceae</taxon>
        <taxon>Reinekea</taxon>
    </lineage>
</organism>
<dbReference type="AlphaFoldDB" id="A0A2K8KQZ0"/>
<dbReference type="PROSITE" id="PS01081">
    <property type="entry name" value="HTH_TETR_1"/>
    <property type="match status" value="1"/>
</dbReference>
<evidence type="ECO:0000313" key="7">
    <source>
        <dbReference type="Proteomes" id="UP000229757"/>
    </source>
</evidence>
<evidence type="ECO:0000313" key="6">
    <source>
        <dbReference type="EMBL" id="ATX75306.1"/>
    </source>
</evidence>
<dbReference type="Proteomes" id="UP000229757">
    <property type="component" value="Chromosome"/>
</dbReference>
<keyword evidence="3" id="KW-0804">Transcription</keyword>
<dbReference type="KEGG" id="rfo:REIFOR_00129"/>